<keyword evidence="12" id="KW-0413">Isomerase</keyword>
<dbReference type="InterPro" id="IPR001538">
    <property type="entry name" value="Man6P_isomerase-2_C"/>
</dbReference>
<evidence type="ECO:0000313" key="13">
    <source>
        <dbReference type="Proteomes" id="UP001200430"/>
    </source>
</evidence>
<dbReference type="InterPro" id="IPR051161">
    <property type="entry name" value="Mannose-6P_isomerase_type2"/>
</dbReference>
<keyword evidence="6" id="KW-0342">GTP-binding</keyword>
<dbReference type="SUPFAM" id="SSF51182">
    <property type="entry name" value="RmlC-like cupins"/>
    <property type="match status" value="1"/>
</dbReference>
<dbReference type="InterPro" id="IPR011051">
    <property type="entry name" value="RmlC_Cupin_sf"/>
</dbReference>
<protein>
    <recommendedName>
        <fullName evidence="2">mannose-1-phosphate guanylyltransferase</fullName>
        <ecNumber evidence="2">2.7.7.13</ecNumber>
    </recommendedName>
</protein>
<evidence type="ECO:0000259" key="9">
    <source>
        <dbReference type="Pfam" id="PF00483"/>
    </source>
</evidence>
<dbReference type="InterPro" id="IPR014710">
    <property type="entry name" value="RmlC-like_jellyroll"/>
</dbReference>
<evidence type="ECO:0000256" key="1">
    <source>
        <dbReference type="ARBA" id="ARBA00006115"/>
    </source>
</evidence>
<organism evidence="12 13">
    <name type="scientific">Dethiosulfovibrio marinus</name>
    <dbReference type="NCBI Taxonomy" id="133532"/>
    <lineage>
        <taxon>Bacteria</taxon>
        <taxon>Thermotogati</taxon>
        <taxon>Synergistota</taxon>
        <taxon>Synergistia</taxon>
        <taxon>Synergistales</taxon>
        <taxon>Dethiosulfovibrionaceae</taxon>
        <taxon>Dethiosulfovibrio</taxon>
    </lineage>
</organism>
<evidence type="ECO:0000256" key="2">
    <source>
        <dbReference type="ARBA" id="ARBA00012387"/>
    </source>
</evidence>
<keyword evidence="5" id="KW-0547">Nucleotide-binding</keyword>
<dbReference type="GO" id="GO:0004475">
    <property type="term" value="F:mannose-1-phosphate guanylyltransferase (GTP) activity"/>
    <property type="evidence" value="ECO:0007669"/>
    <property type="project" value="UniProtKB-EC"/>
</dbReference>
<comment type="similarity">
    <text evidence="1 8">Belongs to the mannose-6-phosphate isomerase type 2 family.</text>
</comment>
<dbReference type="InterPro" id="IPR005835">
    <property type="entry name" value="NTP_transferase_dom"/>
</dbReference>
<keyword evidence="4 12" id="KW-0548">Nucleotidyltransferase</keyword>
<accession>A0ABS9EMA4</accession>
<evidence type="ECO:0000256" key="3">
    <source>
        <dbReference type="ARBA" id="ARBA00022679"/>
    </source>
</evidence>
<dbReference type="InterPro" id="IPR049577">
    <property type="entry name" value="GMPP_N"/>
</dbReference>
<evidence type="ECO:0000256" key="6">
    <source>
        <dbReference type="ARBA" id="ARBA00023134"/>
    </source>
</evidence>
<dbReference type="EC" id="2.7.7.13" evidence="2"/>
<dbReference type="InterPro" id="IPR054566">
    <property type="entry name" value="ManC/GMP-like_b-helix"/>
</dbReference>
<evidence type="ECO:0000256" key="7">
    <source>
        <dbReference type="ARBA" id="ARBA00047343"/>
    </source>
</evidence>
<evidence type="ECO:0000313" key="12">
    <source>
        <dbReference type="EMBL" id="MCF4141656.1"/>
    </source>
</evidence>
<dbReference type="Proteomes" id="UP001200430">
    <property type="component" value="Unassembled WGS sequence"/>
</dbReference>
<feature type="domain" description="MannoseP isomerase/GMP-like beta-helix" evidence="11">
    <location>
        <begin position="292"/>
        <end position="339"/>
    </location>
</feature>
<dbReference type="GO" id="GO:0004476">
    <property type="term" value="F:mannose-6-phosphate isomerase activity"/>
    <property type="evidence" value="ECO:0007669"/>
    <property type="project" value="UniProtKB-EC"/>
</dbReference>
<evidence type="ECO:0000256" key="5">
    <source>
        <dbReference type="ARBA" id="ARBA00022741"/>
    </source>
</evidence>
<dbReference type="Pfam" id="PF00483">
    <property type="entry name" value="NTP_transferase"/>
    <property type="match status" value="1"/>
</dbReference>
<comment type="caution">
    <text evidence="12">The sequence shown here is derived from an EMBL/GenBank/DDBJ whole genome shotgun (WGS) entry which is preliminary data.</text>
</comment>
<dbReference type="PANTHER" id="PTHR46390:SF1">
    <property type="entry name" value="MANNOSE-1-PHOSPHATE GUANYLYLTRANSFERASE"/>
    <property type="match status" value="1"/>
</dbReference>
<dbReference type="CDD" id="cd02213">
    <property type="entry name" value="cupin_PMI_typeII_C"/>
    <property type="match status" value="1"/>
</dbReference>
<dbReference type="Gene3D" id="3.90.550.10">
    <property type="entry name" value="Spore Coat Polysaccharide Biosynthesis Protein SpsA, Chain A"/>
    <property type="match status" value="1"/>
</dbReference>
<dbReference type="Pfam" id="PF22640">
    <property type="entry name" value="ManC_GMP_beta-helix"/>
    <property type="match status" value="1"/>
</dbReference>
<keyword evidence="3 12" id="KW-0808">Transferase</keyword>
<feature type="domain" description="Mannose-6-phosphate isomerase type II C-terminal" evidence="10">
    <location>
        <begin position="346"/>
        <end position="456"/>
    </location>
</feature>
<reference evidence="12 13" key="1">
    <citation type="submission" date="2022-01" db="EMBL/GenBank/DDBJ databases">
        <title>Dethiosulfovibrio faecalis sp. nov., a novel proteolytic, non-sulfur-reducing bacterium isolated from a marine aquaculture solid waste bioreactor.</title>
        <authorList>
            <person name="Grabowski S."/>
            <person name="Apolinario E."/>
            <person name="Schneider N."/>
            <person name="Marshall C.W."/>
            <person name="Sowers K.R."/>
        </authorList>
    </citation>
    <scope>NUCLEOTIDE SEQUENCE [LARGE SCALE GENOMIC DNA]</scope>
    <source>
        <strain evidence="12 13">DSM 12537</strain>
    </source>
</reference>
<dbReference type="CDD" id="cd02509">
    <property type="entry name" value="GDP-M1P_Guanylyltransferase"/>
    <property type="match status" value="1"/>
</dbReference>
<feature type="domain" description="Nucleotidyl transferase" evidence="9">
    <location>
        <begin position="5"/>
        <end position="276"/>
    </location>
</feature>
<evidence type="ECO:0000256" key="8">
    <source>
        <dbReference type="RuleBase" id="RU004190"/>
    </source>
</evidence>
<dbReference type="SUPFAM" id="SSF53448">
    <property type="entry name" value="Nucleotide-diphospho-sugar transferases"/>
    <property type="match status" value="1"/>
</dbReference>
<dbReference type="EMBL" id="JAKGUD010000002">
    <property type="protein sequence ID" value="MCF4141656.1"/>
    <property type="molecule type" value="Genomic_DNA"/>
</dbReference>
<keyword evidence="13" id="KW-1185">Reference proteome</keyword>
<dbReference type="InterPro" id="IPR006375">
    <property type="entry name" value="Man1P_GuaTrfase/Man6P_Isoase"/>
</dbReference>
<dbReference type="RefSeq" id="WP_236098170.1">
    <property type="nucleotide sequence ID" value="NZ_JAKGUD010000002.1"/>
</dbReference>
<dbReference type="Pfam" id="PF01050">
    <property type="entry name" value="MannoseP_isomer"/>
    <property type="match status" value="1"/>
</dbReference>
<evidence type="ECO:0000256" key="4">
    <source>
        <dbReference type="ARBA" id="ARBA00022695"/>
    </source>
</evidence>
<evidence type="ECO:0000259" key="11">
    <source>
        <dbReference type="Pfam" id="PF22640"/>
    </source>
</evidence>
<evidence type="ECO:0000259" key="10">
    <source>
        <dbReference type="Pfam" id="PF01050"/>
    </source>
</evidence>
<comment type="catalytic activity">
    <reaction evidence="7">
        <text>alpha-D-mannose 1-phosphate + GTP + H(+) = GDP-alpha-D-mannose + diphosphate</text>
        <dbReference type="Rhea" id="RHEA:15229"/>
        <dbReference type="ChEBI" id="CHEBI:15378"/>
        <dbReference type="ChEBI" id="CHEBI:33019"/>
        <dbReference type="ChEBI" id="CHEBI:37565"/>
        <dbReference type="ChEBI" id="CHEBI:57527"/>
        <dbReference type="ChEBI" id="CHEBI:58409"/>
        <dbReference type="EC" id="2.7.7.13"/>
    </reaction>
</comment>
<sequence length="466" mass="51380">MTQIKALILAGGGGTRLWPLSREEVPKQFLKLAGDHSLLQTTIKRLLPLCGQEGIKIVAGERWDSQIAYQASDVGLKGNIHVLEPEGKNTAPAIALGLAHLMEKGATRETPVLVCPSDHIIQNEKAFQDALKTGLLALEEGKLVTFGIVPDAPETGFGYIKKGEDRGGWNDISQFVEKPDLKKAAEYVQSGQYLWNGGIFLFRAGDMIDSFKEHLPEIAKLMEGGERTMIEGFKDLPPVSIDYGIMEKAPSVAVVPLDACWSDLGSWDAIYQQGEKDGNRNVLKGDVLADRSEGCLVQGDRRLIALSGVSDLLVVDTADALFIAPRGTSQSVKDVVSTLKGRSRPEITQAPESARRWGDYRILHEGDGIKVKRINVHPGKALSLQYHHHRTEHWIVVKGTAQVERDEETFYLHEGESTFIQKNQLHRLINPGKIPLEIIEVQNGPYLGEDDIVRIKGEPNGRDQEA</sequence>
<gene>
    <name evidence="12" type="ORF">L2W38_02340</name>
</gene>
<dbReference type="PANTHER" id="PTHR46390">
    <property type="entry name" value="MANNOSE-1-PHOSPHATE GUANYLYLTRANSFERASE"/>
    <property type="match status" value="1"/>
</dbReference>
<name>A0ABS9EMA4_9BACT</name>
<proteinExistence type="inferred from homology"/>
<dbReference type="InterPro" id="IPR029044">
    <property type="entry name" value="Nucleotide-diphossugar_trans"/>
</dbReference>
<dbReference type="Gene3D" id="2.60.120.10">
    <property type="entry name" value="Jelly Rolls"/>
    <property type="match status" value="1"/>
</dbReference>
<dbReference type="NCBIfam" id="TIGR01479">
    <property type="entry name" value="GMP_PMI"/>
    <property type="match status" value="1"/>
</dbReference>